<name>A0A0M2GTZ2_9ACTN</name>
<dbReference type="STRING" id="284040.UK15_11205"/>
<evidence type="ECO:0000259" key="3">
    <source>
        <dbReference type="Pfam" id="PF20028"/>
    </source>
</evidence>
<dbReference type="Pfam" id="PF20028">
    <property type="entry name" value="VMAP-C"/>
    <property type="match status" value="1"/>
</dbReference>
<evidence type="ECO:0000259" key="2">
    <source>
        <dbReference type="Pfam" id="PF19956"/>
    </source>
</evidence>
<evidence type="ECO:0000313" key="4">
    <source>
        <dbReference type="EMBL" id="KJK39593.1"/>
    </source>
</evidence>
<feature type="domain" description="vWA-MoxR associated protein C-terminal" evidence="3">
    <location>
        <begin position="248"/>
        <end position="489"/>
    </location>
</feature>
<reference evidence="5" key="1">
    <citation type="submission" date="2015-02" db="EMBL/GenBank/DDBJ databases">
        <authorList>
            <person name="Ju K.-S."/>
            <person name="Doroghazi J.R."/>
            <person name="Metcalf W."/>
        </authorList>
    </citation>
    <scope>NUCLEOTIDE SEQUENCE [LARGE SCALE GENOMIC DNA]</scope>
    <source>
        <strain evidence="5">NRRL B-16380</strain>
    </source>
</reference>
<dbReference type="AlphaFoldDB" id="A0A0M2GTZ2"/>
<proteinExistence type="predicted"/>
<gene>
    <name evidence="4" type="ORF">UK15_11205</name>
</gene>
<keyword evidence="5" id="KW-1185">Reference proteome</keyword>
<dbReference type="PATRIC" id="fig|284040.3.peg.6666"/>
<protein>
    <submittedName>
        <fullName evidence="4">Uncharacterized protein</fullName>
    </submittedName>
</protein>
<dbReference type="Proteomes" id="UP000034786">
    <property type="component" value="Unassembled WGS sequence"/>
</dbReference>
<feature type="domain" description="vWA-MoxR associated protein middle region 0" evidence="1">
    <location>
        <begin position="117"/>
        <end position="218"/>
    </location>
</feature>
<organism evidence="4 5">
    <name type="scientific">Streptomyces variegatus</name>
    <dbReference type="NCBI Taxonomy" id="284040"/>
    <lineage>
        <taxon>Bacteria</taxon>
        <taxon>Bacillati</taxon>
        <taxon>Actinomycetota</taxon>
        <taxon>Actinomycetes</taxon>
        <taxon>Kitasatosporales</taxon>
        <taxon>Streptomycetaceae</taxon>
        <taxon>Streptomyces</taxon>
    </lineage>
</organism>
<dbReference type="EMBL" id="JYJH01000006">
    <property type="protein sequence ID" value="KJK39593.1"/>
    <property type="molecule type" value="Genomic_DNA"/>
</dbReference>
<accession>A0A0M2GTZ2</accession>
<dbReference type="InterPro" id="IPR045431">
    <property type="entry name" value="EAD2"/>
</dbReference>
<evidence type="ECO:0000313" key="5">
    <source>
        <dbReference type="Proteomes" id="UP000034786"/>
    </source>
</evidence>
<dbReference type="RefSeq" id="WP_031134639.1">
    <property type="nucleotide sequence ID" value="NZ_JYJH01000006.1"/>
</dbReference>
<dbReference type="InterPro" id="IPR045450">
    <property type="entry name" value="VMAP_C"/>
</dbReference>
<feature type="domain" description="Effector-associated" evidence="2">
    <location>
        <begin position="27"/>
        <end position="105"/>
    </location>
</feature>
<sequence length="505" mass="54950">MRTGTAPGEFGGTPGQQPDFELLLQLTDVLCELGCVEDAPSRVQFAGLLGGQLRRQVDIRGVKLREDVVSLVTAALSVAGGEHVLVGVVRILEGAPAGDELDRLISPAPTLAGPLSRDDEKSARVALSRGDLPAARLRDGLAEELAGLDLPGGLTPEQLFGHLLEWNVQEDGLPPVVLLLDHAARLAGTAEHRLALTGWVDDWTGRAGLTAELGRRRERRAAVVWSPDIPRTLVVAVEPARDGSTDVVVRTWTNATPGRWDPRPGEPDTIPLDDLGHAVDEALRRGTQLWLVPREPDPGGRQEPLAYIEFLLPYDLMNHDVAGLTFAIGDGEPTPLSLRYGVHLRSLERMRTDNAVVRQQWQRRWAALKQHGITVHAWREADARRLRAWQIALAGESRRTAVLLDAPTGAPALEALKAAIAEGVGLAVWDRRGVFEEERREVVTAVFAAVTMPVQLPSVIHRMRLNAESGAQDAVQYLARNVGFLWDDPTRVVDLQAIDPGDLAS</sequence>
<dbReference type="InterPro" id="IPR045555">
    <property type="entry name" value="VMAP-M0"/>
</dbReference>
<dbReference type="Pfam" id="PF19956">
    <property type="entry name" value="EAD2"/>
    <property type="match status" value="1"/>
</dbReference>
<comment type="caution">
    <text evidence="4">The sequence shown here is derived from an EMBL/GenBank/DDBJ whole genome shotgun (WGS) entry which is preliminary data.</text>
</comment>
<dbReference type="Pfam" id="PF19916">
    <property type="entry name" value="VMAP-M0"/>
    <property type="match status" value="1"/>
</dbReference>
<evidence type="ECO:0000259" key="1">
    <source>
        <dbReference type="Pfam" id="PF19916"/>
    </source>
</evidence>